<name>A0A7S2Y8B1_9STRA</name>
<feature type="compositionally biased region" description="Polar residues" evidence="1">
    <location>
        <begin position="390"/>
        <end position="399"/>
    </location>
</feature>
<feature type="domain" description="HP" evidence="2">
    <location>
        <begin position="446"/>
        <end position="508"/>
    </location>
</feature>
<feature type="compositionally biased region" description="Polar residues" evidence="1">
    <location>
        <begin position="357"/>
        <end position="381"/>
    </location>
</feature>
<organism evidence="3">
    <name type="scientific">Entomoneis paludosa</name>
    <dbReference type="NCBI Taxonomy" id="265537"/>
    <lineage>
        <taxon>Eukaryota</taxon>
        <taxon>Sar</taxon>
        <taxon>Stramenopiles</taxon>
        <taxon>Ochrophyta</taxon>
        <taxon>Bacillariophyta</taxon>
        <taxon>Bacillariophyceae</taxon>
        <taxon>Bacillariophycidae</taxon>
        <taxon>Entomoneidaceae</taxon>
        <taxon>Entomoneis</taxon>
    </lineage>
</organism>
<dbReference type="PROSITE" id="PS51089">
    <property type="entry name" value="HP"/>
    <property type="match status" value="1"/>
</dbReference>
<evidence type="ECO:0000313" key="3">
    <source>
        <dbReference type="EMBL" id="CAD9959236.1"/>
    </source>
</evidence>
<reference evidence="3" key="1">
    <citation type="submission" date="2021-01" db="EMBL/GenBank/DDBJ databases">
        <authorList>
            <person name="Corre E."/>
            <person name="Pelletier E."/>
            <person name="Niang G."/>
            <person name="Scheremetjew M."/>
            <person name="Finn R."/>
            <person name="Kale V."/>
            <person name="Holt S."/>
            <person name="Cochrane G."/>
            <person name="Meng A."/>
            <person name="Brown T."/>
            <person name="Cohen L."/>
        </authorList>
    </citation>
    <scope>NUCLEOTIDE SEQUENCE</scope>
    <source>
        <strain evidence="3">CCMP125</strain>
    </source>
</reference>
<dbReference type="InterPro" id="IPR003128">
    <property type="entry name" value="Villin_headpiece"/>
</dbReference>
<feature type="compositionally biased region" description="Basic and acidic residues" evidence="1">
    <location>
        <begin position="405"/>
        <end position="419"/>
    </location>
</feature>
<feature type="compositionally biased region" description="Acidic residues" evidence="1">
    <location>
        <begin position="135"/>
        <end position="151"/>
    </location>
</feature>
<feature type="compositionally biased region" description="Basic and acidic residues" evidence="1">
    <location>
        <begin position="110"/>
        <end position="122"/>
    </location>
</feature>
<feature type="region of interest" description="Disordered" evidence="1">
    <location>
        <begin position="1"/>
        <end position="455"/>
    </location>
</feature>
<evidence type="ECO:0000259" key="2">
    <source>
        <dbReference type="PROSITE" id="PS51089"/>
    </source>
</evidence>
<feature type="compositionally biased region" description="Acidic residues" evidence="1">
    <location>
        <begin position="166"/>
        <end position="175"/>
    </location>
</feature>
<dbReference type="Pfam" id="PF02209">
    <property type="entry name" value="VHP"/>
    <property type="match status" value="1"/>
</dbReference>
<sequence length="508" mass="56024">MTSIEENNSEEWIGHSPKKKLPGNVSGDNLQMAPSLDDDEDEEGSSGSDSEVVELDDEDDDDESDSEYEEVEVDDDDDETEGIDNEEDETDDDDDASEFEPLPPPIEIPDALKPKNMRGAEHSKKKKKGLYDGSSSDDDSNDTSDFDESDLETPPAKKATSKPSVVDDDDSDEETSISSVSEVQKKPPVKVAKPAPKPAPKKKEEAPVKKVAAKPPPTEDSDSEASDDGAKGTKSRKGRWAANSDDEGAVGGLSPAAKAMRPGAVRGASFDSDDAVAEKLRKSVDEPRRGKKPVVETVTKSIDDEVDEAMDHGHRVDRFRGESMVDHKGKISIEKKATPPPPPPVPEKEPSMRDLTASPTPSPGGSKSDSMNHNSRSNASGRSLVGDFADSSSNLNNSARWKPPKKVETETEPKQEQYKGRVWSPPKKKEKKIKNDKKDASDEDDDPNGEYYPLEDMRKMKIPDLDYKNREKYLNAKDFKEAFGVKRDEFFAWPKWKQTKAKRTAKLF</sequence>
<feature type="compositionally biased region" description="Acidic residues" evidence="1">
    <location>
        <begin position="51"/>
        <end position="98"/>
    </location>
</feature>
<accession>A0A7S2Y8B1</accession>
<gene>
    <name evidence="3" type="ORF">APAL1065_LOCUS9093</name>
</gene>
<protein>
    <recommendedName>
        <fullName evidence="2">HP domain-containing protein</fullName>
    </recommendedName>
</protein>
<feature type="compositionally biased region" description="Basic and acidic residues" evidence="1">
    <location>
        <begin position="309"/>
        <end position="337"/>
    </location>
</feature>
<feature type="compositionally biased region" description="Basic residues" evidence="1">
    <location>
        <begin position="426"/>
        <end position="435"/>
    </location>
</feature>
<feature type="compositionally biased region" description="Basic and acidic residues" evidence="1">
    <location>
        <begin position="276"/>
        <end position="288"/>
    </location>
</feature>
<dbReference type="Gene3D" id="1.10.950.10">
    <property type="entry name" value="Villin headpiece domain"/>
    <property type="match status" value="1"/>
</dbReference>
<dbReference type="SUPFAM" id="SSF47050">
    <property type="entry name" value="VHP, Villin headpiece domain"/>
    <property type="match status" value="1"/>
</dbReference>
<proteinExistence type="predicted"/>
<dbReference type="InterPro" id="IPR036886">
    <property type="entry name" value="Villin_headpiece_dom_sf"/>
</dbReference>
<evidence type="ECO:0000256" key="1">
    <source>
        <dbReference type="SAM" id="MobiDB-lite"/>
    </source>
</evidence>
<dbReference type="GO" id="GO:0003779">
    <property type="term" value="F:actin binding"/>
    <property type="evidence" value="ECO:0007669"/>
    <property type="project" value="InterPro"/>
</dbReference>
<dbReference type="GO" id="GO:0007010">
    <property type="term" value="P:cytoskeleton organization"/>
    <property type="evidence" value="ECO:0007669"/>
    <property type="project" value="InterPro"/>
</dbReference>
<dbReference type="AlphaFoldDB" id="A0A7S2Y8B1"/>
<dbReference type="EMBL" id="HBHT01013568">
    <property type="protein sequence ID" value="CAD9959236.1"/>
    <property type="molecule type" value="Transcribed_RNA"/>
</dbReference>
<dbReference type="SMART" id="SM00153">
    <property type="entry name" value="VHP"/>
    <property type="match status" value="1"/>
</dbReference>